<gene>
    <name evidence="1" type="ORF">HFP15_04515</name>
</gene>
<comment type="caution">
    <text evidence="1">The sequence shown here is derived from an EMBL/GenBank/DDBJ whole genome shotgun (WGS) entry which is preliminary data.</text>
</comment>
<reference evidence="1 2" key="1">
    <citation type="submission" date="2020-04" db="EMBL/GenBank/DDBJ databases">
        <title>Novel species.</title>
        <authorList>
            <person name="Teo W.F.A."/>
            <person name="Lipun K."/>
            <person name="Srisuk N."/>
            <person name="Duangmal K."/>
        </authorList>
    </citation>
    <scope>NUCLEOTIDE SEQUENCE [LARGE SCALE GENOMIC DNA]</scope>
    <source>
        <strain evidence="1 2">K13G38</strain>
    </source>
</reference>
<name>A0ABX1J1J7_9PSEU</name>
<sequence>MSFWGMSWGDVTRWSPEPLADLVGVLNNRYNQLLGGADELRATAMPEGLVRAQC</sequence>
<dbReference type="Proteomes" id="UP000715441">
    <property type="component" value="Unassembled WGS sequence"/>
</dbReference>
<proteinExistence type="predicted"/>
<evidence type="ECO:0000313" key="2">
    <source>
        <dbReference type="Proteomes" id="UP000715441"/>
    </source>
</evidence>
<dbReference type="RefSeq" id="WP_168511736.1">
    <property type="nucleotide sequence ID" value="NZ_JAAXLS010000002.1"/>
</dbReference>
<organism evidence="1 2">
    <name type="scientific">Amycolatopsis acididurans</name>
    <dbReference type="NCBI Taxonomy" id="2724524"/>
    <lineage>
        <taxon>Bacteria</taxon>
        <taxon>Bacillati</taxon>
        <taxon>Actinomycetota</taxon>
        <taxon>Actinomycetes</taxon>
        <taxon>Pseudonocardiales</taxon>
        <taxon>Pseudonocardiaceae</taxon>
        <taxon>Amycolatopsis</taxon>
    </lineage>
</organism>
<accession>A0ABX1J1J7</accession>
<dbReference type="EMBL" id="JAAXLS010000002">
    <property type="protein sequence ID" value="NKQ52141.1"/>
    <property type="molecule type" value="Genomic_DNA"/>
</dbReference>
<protein>
    <submittedName>
        <fullName evidence="1">Uncharacterized protein</fullName>
    </submittedName>
</protein>
<evidence type="ECO:0000313" key="1">
    <source>
        <dbReference type="EMBL" id="NKQ52141.1"/>
    </source>
</evidence>
<keyword evidence="2" id="KW-1185">Reference proteome</keyword>